<accession>A0A8C2NGB9</accession>
<name>A0A8C2NGB9_CAPHI</name>
<feature type="domain" description="Methyltransferase" evidence="1">
    <location>
        <begin position="18"/>
        <end position="114"/>
    </location>
</feature>
<dbReference type="PANTHER" id="PTHR12843:SF5">
    <property type="entry name" value="EEF1A LYSINE METHYLTRANSFERASE 2"/>
    <property type="match status" value="1"/>
</dbReference>
<dbReference type="InterPro" id="IPR029063">
    <property type="entry name" value="SAM-dependent_MTases_sf"/>
</dbReference>
<dbReference type="SUPFAM" id="SSF53335">
    <property type="entry name" value="S-adenosyl-L-methionine-dependent methyltransferases"/>
    <property type="match status" value="1"/>
</dbReference>
<dbReference type="InterPro" id="IPR025714">
    <property type="entry name" value="Methyltranfer_dom"/>
</dbReference>
<reference evidence="2" key="2">
    <citation type="submission" date="2025-08" db="UniProtKB">
        <authorList>
            <consortium name="Ensembl"/>
        </authorList>
    </citation>
    <scope>IDENTIFICATION</scope>
</reference>
<dbReference type="PANTHER" id="PTHR12843">
    <property type="entry name" value="PROTEIN-LYSINE N-METHYLTRANSFERASE METTL10"/>
    <property type="match status" value="1"/>
</dbReference>
<dbReference type="Pfam" id="PF13847">
    <property type="entry name" value="Methyltransf_31"/>
    <property type="match status" value="1"/>
</dbReference>
<dbReference type="Ensembl" id="ENSCHIT00010005320.1">
    <property type="protein sequence ID" value="ENSCHIP00010003851.1"/>
    <property type="gene ID" value="ENSCHIG00010002761.1"/>
</dbReference>
<proteinExistence type="predicted"/>
<reference evidence="2" key="1">
    <citation type="submission" date="2019-03" db="EMBL/GenBank/DDBJ databases">
        <title>Genome sequencing and reference-guided assembly of Black Bengal Goat (Capra hircus).</title>
        <authorList>
            <person name="Siddiki A.Z."/>
            <person name="Baten A."/>
            <person name="Billah M."/>
            <person name="Alam M.A.U."/>
            <person name="Shawrob K.S.M."/>
            <person name="Saha S."/>
            <person name="Chowdhury M."/>
            <person name="Rahman A.H."/>
            <person name="Stear M."/>
            <person name="Miah G."/>
            <person name="Das G.B."/>
            <person name="Hossain M.M."/>
            <person name="Kumkum M."/>
            <person name="Islam M.S."/>
            <person name="Mollah A.M."/>
            <person name="Ahsan A."/>
            <person name="Tusar F."/>
            <person name="Khan M.K.I."/>
        </authorList>
    </citation>
    <scope>NUCLEOTIDE SEQUENCE [LARGE SCALE GENOMIC DNA]</scope>
</reference>
<evidence type="ECO:0000313" key="2">
    <source>
        <dbReference type="Ensembl" id="ENSCHIP00010003851.1"/>
    </source>
</evidence>
<dbReference type="Gene3D" id="3.40.50.150">
    <property type="entry name" value="Vaccinia Virus protein VP39"/>
    <property type="match status" value="1"/>
</dbReference>
<sequence>MLQCLILELETVFSWLNLAKFGFSDIVGIDYSPFAVQLSGGITEKQGLSNIKLKGEYFLNPSTKLSGFYSCIDKGTSDPISSNPDNAIGKRKQYVKSLFRVLKVKGFFLITLCDWTKEE</sequence>
<protein>
    <recommendedName>
        <fullName evidence="1">Methyltransferase domain-containing protein</fullName>
    </recommendedName>
</protein>
<evidence type="ECO:0000259" key="1">
    <source>
        <dbReference type="Pfam" id="PF13847"/>
    </source>
</evidence>
<organism evidence="2">
    <name type="scientific">Capra hircus</name>
    <name type="common">Goat</name>
    <dbReference type="NCBI Taxonomy" id="9925"/>
    <lineage>
        <taxon>Eukaryota</taxon>
        <taxon>Metazoa</taxon>
        <taxon>Chordata</taxon>
        <taxon>Craniata</taxon>
        <taxon>Vertebrata</taxon>
        <taxon>Euteleostomi</taxon>
        <taxon>Mammalia</taxon>
        <taxon>Eutheria</taxon>
        <taxon>Laurasiatheria</taxon>
        <taxon>Artiodactyla</taxon>
        <taxon>Ruminantia</taxon>
        <taxon>Pecora</taxon>
        <taxon>Bovidae</taxon>
        <taxon>Caprinae</taxon>
        <taxon>Capra</taxon>
    </lineage>
</organism>
<dbReference type="GO" id="GO:0005737">
    <property type="term" value="C:cytoplasm"/>
    <property type="evidence" value="ECO:0007669"/>
    <property type="project" value="TreeGrafter"/>
</dbReference>
<dbReference type="GO" id="GO:0016279">
    <property type="term" value="F:protein-lysine N-methyltransferase activity"/>
    <property type="evidence" value="ECO:0007669"/>
    <property type="project" value="TreeGrafter"/>
</dbReference>
<dbReference type="AlphaFoldDB" id="A0A8C2NGB9"/>